<protein>
    <recommendedName>
        <fullName evidence="2">S-locus receptor kinase C-terminal domain-containing protein</fullName>
    </recommendedName>
</protein>
<dbReference type="AlphaFoldDB" id="A0AAU9RQS6"/>
<evidence type="ECO:0000256" key="1">
    <source>
        <dbReference type="SAM" id="MobiDB-lite"/>
    </source>
</evidence>
<evidence type="ECO:0000313" key="4">
    <source>
        <dbReference type="Proteomes" id="UP000836841"/>
    </source>
</evidence>
<name>A0AAU9RQS6_THLAR</name>
<proteinExistence type="predicted"/>
<sequence>MKPQAWESWLETKGIDFLDHDLADSCCPLQVGRCVQIGLICVKHQPVERPNTLELLSMLTTTSDLPSPKQPVFALHTRDDEPTSNDVNTVNGLTQSVIQGR</sequence>
<gene>
    <name evidence="3" type="ORF">TAV2_LOCUS6078</name>
</gene>
<feature type="domain" description="S-locus receptor kinase C-terminal" evidence="2">
    <location>
        <begin position="60"/>
        <end position="101"/>
    </location>
</feature>
<dbReference type="EMBL" id="OU466858">
    <property type="protein sequence ID" value="CAH2047888.1"/>
    <property type="molecule type" value="Genomic_DNA"/>
</dbReference>
<dbReference type="Pfam" id="PF11883">
    <property type="entry name" value="DUF3403"/>
    <property type="match status" value="1"/>
</dbReference>
<dbReference type="GO" id="GO:0004674">
    <property type="term" value="F:protein serine/threonine kinase activity"/>
    <property type="evidence" value="ECO:0007669"/>
    <property type="project" value="InterPro"/>
</dbReference>
<organism evidence="3 4">
    <name type="scientific">Thlaspi arvense</name>
    <name type="common">Field penny-cress</name>
    <dbReference type="NCBI Taxonomy" id="13288"/>
    <lineage>
        <taxon>Eukaryota</taxon>
        <taxon>Viridiplantae</taxon>
        <taxon>Streptophyta</taxon>
        <taxon>Embryophyta</taxon>
        <taxon>Tracheophyta</taxon>
        <taxon>Spermatophyta</taxon>
        <taxon>Magnoliopsida</taxon>
        <taxon>eudicotyledons</taxon>
        <taxon>Gunneridae</taxon>
        <taxon>Pentapetalae</taxon>
        <taxon>rosids</taxon>
        <taxon>malvids</taxon>
        <taxon>Brassicales</taxon>
        <taxon>Brassicaceae</taxon>
        <taxon>Thlaspideae</taxon>
        <taxon>Thlaspi</taxon>
    </lineage>
</organism>
<evidence type="ECO:0000259" key="2">
    <source>
        <dbReference type="Pfam" id="PF11883"/>
    </source>
</evidence>
<dbReference type="PANTHER" id="PTHR27006:SF586">
    <property type="entry name" value="CYSTEINE-RICH RECEPTOR-LIKE PROTEIN KINASE 10"/>
    <property type="match status" value="1"/>
</dbReference>
<reference evidence="3 4" key="1">
    <citation type="submission" date="2022-03" db="EMBL/GenBank/DDBJ databases">
        <authorList>
            <person name="Nunn A."/>
            <person name="Chopra R."/>
            <person name="Nunn A."/>
            <person name="Contreras Garrido A."/>
        </authorList>
    </citation>
    <scope>NUCLEOTIDE SEQUENCE [LARGE SCALE GENOMIC DNA]</scope>
</reference>
<dbReference type="InterPro" id="IPR021820">
    <property type="entry name" value="S-locus_recpt_kinase_C"/>
</dbReference>
<dbReference type="Proteomes" id="UP000836841">
    <property type="component" value="Chromosome 2"/>
</dbReference>
<feature type="compositionally biased region" description="Polar residues" evidence="1">
    <location>
        <begin position="84"/>
        <end position="101"/>
    </location>
</feature>
<keyword evidence="4" id="KW-1185">Reference proteome</keyword>
<evidence type="ECO:0000313" key="3">
    <source>
        <dbReference type="EMBL" id="CAH2047888.1"/>
    </source>
</evidence>
<accession>A0AAU9RQS6</accession>
<dbReference type="PANTHER" id="PTHR27006">
    <property type="entry name" value="PROMASTIGOTE SURFACE ANTIGEN PROTEIN PSA"/>
    <property type="match status" value="1"/>
</dbReference>
<feature type="region of interest" description="Disordered" evidence="1">
    <location>
        <begin position="78"/>
        <end position="101"/>
    </location>
</feature>